<comment type="caution">
    <text evidence="1">The sequence shown here is derived from an EMBL/GenBank/DDBJ whole genome shotgun (WGS) entry which is preliminary data.</text>
</comment>
<evidence type="ECO:0000313" key="1">
    <source>
        <dbReference type="EMBL" id="KAL2829052.1"/>
    </source>
</evidence>
<evidence type="ECO:0000313" key="2">
    <source>
        <dbReference type="Proteomes" id="UP001610446"/>
    </source>
</evidence>
<dbReference type="PANTHER" id="PTHR36091">
    <property type="entry name" value="ALTERED INHERITANCE OF MITOCHONDRIA PROTEIN 9, MITOCHONDRIAL"/>
    <property type="match status" value="1"/>
</dbReference>
<keyword evidence="2" id="KW-1185">Reference proteome</keyword>
<name>A0ABR4IN63_9EURO</name>
<dbReference type="EMBL" id="JBFXLU010000347">
    <property type="protein sequence ID" value="KAL2829052.1"/>
    <property type="molecule type" value="Genomic_DNA"/>
</dbReference>
<dbReference type="Proteomes" id="UP001610446">
    <property type="component" value="Unassembled WGS sequence"/>
</dbReference>
<gene>
    <name evidence="1" type="ORF">BJY01DRAFT_240782</name>
</gene>
<accession>A0ABR4IN63</accession>
<dbReference type="InterPro" id="IPR051035">
    <property type="entry name" value="Mito_inheritance_9"/>
</dbReference>
<sequence length="163" mass="18729">MKLHNFSFRFNAKELYRRCLLFHYYRIFNGHLNEPRLETLRDPILFPHQHLVDRAGRQWTGNLLTLKGALIRMAEYWPRLPDTAGTPCPVQFSDSEGAGFSEQEKLLFALNSAVNPWRDRVGGVSEDGWISHDRYDDALIATAAGDEEDIRLLENRGAVQGSR</sequence>
<proteinExistence type="predicted"/>
<dbReference type="PANTHER" id="PTHR36091:SF2">
    <property type="entry name" value="AMINOGLYCOSIDE PHOSPHOTRANSFERASE DOMAIN-CONTAINING PROTEIN"/>
    <property type="match status" value="1"/>
</dbReference>
<reference evidence="1 2" key="1">
    <citation type="submission" date="2024-07" db="EMBL/GenBank/DDBJ databases">
        <title>Section-level genome sequencing and comparative genomics of Aspergillus sections Usti and Cavernicolus.</title>
        <authorList>
            <consortium name="Lawrence Berkeley National Laboratory"/>
            <person name="Nybo J.L."/>
            <person name="Vesth T.C."/>
            <person name="Theobald S."/>
            <person name="Frisvad J.C."/>
            <person name="Larsen T.O."/>
            <person name="Kjaerboelling I."/>
            <person name="Rothschild-Mancinelli K."/>
            <person name="Lyhne E.K."/>
            <person name="Kogle M.E."/>
            <person name="Barry K."/>
            <person name="Clum A."/>
            <person name="Na H."/>
            <person name="Ledsgaard L."/>
            <person name="Lin J."/>
            <person name="Lipzen A."/>
            <person name="Kuo A."/>
            <person name="Riley R."/>
            <person name="Mondo S."/>
            <person name="Labutti K."/>
            <person name="Haridas S."/>
            <person name="Pangalinan J."/>
            <person name="Salamov A.A."/>
            <person name="Simmons B.A."/>
            <person name="Magnuson J.K."/>
            <person name="Chen J."/>
            <person name="Drula E."/>
            <person name="Henrissat B."/>
            <person name="Wiebenga A."/>
            <person name="Lubbers R.J."/>
            <person name="Gomes A.C."/>
            <person name="Makela M.R."/>
            <person name="Stajich J."/>
            <person name="Grigoriev I.V."/>
            <person name="Mortensen U.H."/>
            <person name="De Vries R.P."/>
            <person name="Baker S.E."/>
            <person name="Andersen M.R."/>
        </authorList>
    </citation>
    <scope>NUCLEOTIDE SEQUENCE [LARGE SCALE GENOMIC DNA]</scope>
    <source>
        <strain evidence="1 2">CBS 123904</strain>
    </source>
</reference>
<organism evidence="1 2">
    <name type="scientific">Aspergillus pseudoustus</name>
    <dbReference type="NCBI Taxonomy" id="1810923"/>
    <lineage>
        <taxon>Eukaryota</taxon>
        <taxon>Fungi</taxon>
        <taxon>Dikarya</taxon>
        <taxon>Ascomycota</taxon>
        <taxon>Pezizomycotina</taxon>
        <taxon>Eurotiomycetes</taxon>
        <taxon>Eurotiomycetidae</taxon>
        <taxon>Eurotiales</taxon>
        <taxon>Aspergillaceae</taxon>
        <taxon>Aspergillus</taxon>
        <taxon>Aspergillus subgen. Nidulantes</taxon>
    </lineage>
</organism>
<protein>
    <submittedName>
        <fullName evidence="1">Uncharacterized protein</fullName>
    </submittedName>
</protein>